<accession>A0ABQ3IG21</accession>
<feature type="signal peptide" evidence="1">
    <location>
        <begin position="1"/>
        <end position="20"/>
    </location>
</feature>
<reference evidence="3" key="1">
    <citation type="journal article" date="2019" name="Int. J. Syst. Evol. Microbiol.">
        <title>The Global Catalogue of Microorganisms (GCM) 10K type strain sequencing project: providing services to taxonomists for standard genome sequencing and annotation.</title>
        <authorList>
            <consortium name="The Broad Institute Genomics Platform"/>
            <consortium name="The Broad Institute Genome Sequencing Center for Infectious Disease"/>
            <person name="Wu L."/>
            <person name="Ma J."/>
        </authorList>
    </citation>
    <scope>NUCLEOTIDE SEQUENCE [LARGE SCALE GENOMIC DNA]</scope>
    <source>
        <strain evidence="3">CGMCC 1.15922</strain>
    </source>
</reference>
<name>A0ABQ3IG21_9GAMM</name>
<keyword evidence="1" id="KW-0732">Signal</keyword>
<sequence length="200" mass="22938">MKNFFIALAFSTVFLPLAHAVELVSPYQVVETTGDKLFTRISSQQNELSKFPELMREIVDEELMPVIDYRYAAYKILGANLRKISDEQRNKFVDSMRSYLVRTYATALNQYKNQKVNYEPIQDTGSKKIVSVGATIIETNKPEIHMVFMMRHDQKAQEWKAFDLIVEGISLLSSKQAELNSRIAKYGIDQVTLELSSVTK</sequence>
<evidence type="ECO:0000313" key="3">
    <source>
        <dbReference type="Proteomes" id="UP000626370"/>
    </source>
</evidence>
<dbReference type="Pfam" id="PF05494">
    <property type="entry name" value="MlaC"/>
    <property type="match status" value="1"/>
</dbReference>
<evidence type="ECO:0000256" key="1">
    <source>
        <dbReference type="SAM" id="SignalP"/>
    </source>
</evidence>
<dbReference type="PANTHER" id="PTHR36573:SF1">
    <property type="entry name" value="INTERMEMBRANE PHOSPHOLIPID TRANSPORT SYSTEM BINDING PROTEIN MLAC"/>
    <property type="match status" value="1"/>
</dbReference>
<feature type="chain" id="PRO_5046219805" evidence="1">
    <location>
        <begin position="21"/>
        <end position="200"/>
    </location>
</feature>
<keyword evidence="3" id="KW-1185">Reference proteome</keyword>
<proteinExistence type="predicted"/>
<dbReference type="PANTHER" id="PTHR36573">
    <property type="entry name" value="INTERMEMBRANE PHOSPHOLIPID TRANSPORT SYSTEM BINDING PROTEIN MLAC"/>
    <property type="match status" value="1"/>
</dbReference>
<dbReference type="EMBL" id="BNAH01000001">
    <property type="protein sequence ID" value="GHE76754.1"/>
    <property type="molecule type" value="Genomic_DNA"/>
</dbReference>
<evidence type="ECO:0000313" key="2">
    <source>
        <dbReference type="EMBL" id="GHE76754.1"/>
    </source>
</evidence>
<dbReference type="Gene3D" id="3.10.450.710">
    <property type="entry name" value="Tgt2/MlaC"/>
    <property type="match status" value="1"/>
</dbReference>
<dbReference type="InterPro" id="IPR042245">
    <property type="entry name" value="Tgt2/MlaC_sf"/>
</dbReference>
<dbReference type="PIRSF" id="PIRSF004649">
    <property type="entry name" value="MlaC"/>
    <property type="match status" value="1"/>
</dbReference>
<dbReference type="Proteomes" id="UP000626370">
    <property type="component" value="Unassembled WGS sequence"/>
</dbReference>
<organism evidence="2 3">
    <name type="scientific">Thalassotalea profundi</name>
    <dbReference type="NCBI Taxonomy" id="2036687"/>
    <lineage>
        <taxon>Bacteria</taxon>
        <taxon>Pseudomonadati</taxon>
        <taxon>Pseudomonadota</taxon>
        <taxon>Gammaproteobacteria</taxon>
        <taxon>Alteromonadales</taxon>
        <taxon>Colwelliaceae</taxon>
        <taxon>Thalassotalea</taxon>
    </lineage>
</organism>
<gene>
    <name evidence="2" type="primary">mlaC</name>
    <name evidence="2" type="ORF">GCM10011501_00070</name>
</gene>
<dbReference type="InterPro" id="IPR008869">
    <property type="entry name" value="MlaC/ttg2D"/>
</dbReference>
<dbReference type="RefSeq" id="WP_189376052.1">
    <property type="nucleotide sequence ID" value="NZ_BNAH01000001.1"/>
</dbReference>
<comment type="caution">
    <text evidence="2">The sequence shown here is derived from an EMBL/GenBank/DDBJ whole genome shotgun (WGS) entry which is preliminary data.</text>
</comment>
<protein>
    <submittedName>
        <fullName evidence="2">Toluene tolerance protein</fullName>
    </submittedName>
</protein>